<organism evidence="1 2">
    <name type="scientific">Autumnicola patrickiae</name>
    <dbReference type="NCBI Taxonomy" id="3075591"/>
    <lineage>
        <taxon>Bacteria</taxon>
        <taxon>Pseudomonadati</taxon>
        <taxon>Bacteroidota</taxon>
        <taxon>Flavobacteriia</taxon>
        <taxon>Flavobacteriales</taxon>
        <taxon>Flavobacteriaceae</taxon>
        <taxon>Autumnicola</taxon>
    </lineage>
</organism>
<accession>A0ABU3DZM3</accession>
<dbReference type="Proteomes" id="UP001261624">
    <property type="component" value="Unassembled WGS sequence"/>
</dbReference>
<comment type="caution">
    <text evidence="1">The sequence shown here is derived from an EMBL/GenBank/DDBJ whole genome shotgun (WGS) entry which is preliminary data.</text>
</comment>
<dbReference type="RefSeq" id="WP_311682498.1">
    <property type="nucleotide sequence ID" value="NZ_JAVRHM010000004.1"/>
</dbReference>
<sequence>MLIAVNLSSCSGDEDPIEVDNEATLSLAVKSEDTLWNQVSLDYTVEATNFEPVINLLVDGEFISAHENGDPITLNTKNFTDGTHDITLDVLDGETSVKSTSVEVNFLNTLAVVDYGEYLNENTTGYILVDFNGETIAYEEITNNATITISRPDDFNEDYFNVNYITFTPWYYSIRAIKNVHYLEEEYGNYVSSNGTEYDFQIINLPTEYDYYNVAGPYGMGAGPIEYAGISLESEYTQYATTSNEDFYLYVREPDKNSYLYIEDLNTMGNNAVYDFAEASTEMDSYSLNFANPLVSLGVGMAGPSDKYKTVYLKLTGLDPVTSLTFSLPRLEDFEKYNSYNINQTLRINDKYLSINDENDQFRIKEPIDLDFTYTSPALGQMDLDITGDYDEVRYNVEYQKSDFTSLSWRVSYKNYNGDHTFPSIPEEIIPDFENFISEFNYDFTVVRVSKTDEEGTKYQLYN</sequence>
<proteinExistence type="predicted"/>
<evidence type="ECO:0000313" key="1">
    <source>
        <dbReference type="EMBL" id="MDT0689163.1"/>
    </source>
</evidence>
<name>A0ABU3DZM3_9FLAO</name>
<protein>
    <submittedName>
        <fullName evidence="1">Uncharacterized protein</fullName>
    </submittedName>
</protein>
<dbReference type="EMBL" id="JAVRHM010000004">
    <property type="protein sequence ID" value="MDT0689163.1"/>
    <property type="molecule type" value="Genomic_DNA"/>
</dbReference>
<evidence type="ECO:0000313" key="2">
    <source>
        <dbReference type="Proteomes" id="UP001261624"/>
    </source>
</evidence>
<reference evidence="1 2" key="1">
    <citation type="submission" date="2023-09" db="EMBL/GenBank/DDBJ databases">
        <authorList>
            <person name="Rey-Velasco X."/>
        </authorList>
    </citation>
    <scope>NUCLEOTIDE SEQUENCE [LARGE SCALE GENOMIC DNA]</scope>
    <source>
        <strain evidence="1 2">F188</strain>
    </source>
</reference>
<gene>
    <name evidence="1" type="ORF">RM549_05165</name>
</gene>
<keyword evidence="2" id="KW-1185">Reference proteome</keyword>